<dbReference type="EMBL" id="JAEFCI010012501">
    <property type="protein sequence ID" value="KAG5455960.1"/>
    <property type="molecule type" value="Genomic_DNA"/>
</dbReference>
<feature type="region of interest" description="Disordered" evidence="1">
    <location>
        <begin position="44"/>
        <end position="68"/>
    </location>
</feature>
<organism evidence="3 4">
    <name type="scientific">Olpidium bornovanus</name>
    <dbReference type="NCBI Taxonomy" id="278681"/>
    <lineage>
        <taxon>Eukaryota</taxon>
        <taxon>Fungi</taxon>
        <taxon>Fungi incertae sedis</taxon>
        <taxon>Olpidiomycota</taxon>
        <taxon>Olpidiomycotina</taxon>
        <taxon>Olpidiomycetes</taxon>
        <taxon>Olpidiales</taxon>
        <taxon>Olpidiaceae</taxon>
        <taxon>Olpidium</taxon>
    </lineage>
</organism>
<evidence type="ECO:0000256" key="1">
    <source>
        <dbReference type="SAM" id="MobiDB-lite"/>
    </source>
</evidence>
<keyword evidence="4" id="KW-1185">Reference proteome</keyword>
<name>A0A8H8DEY3_9FUNG</name>
<evidence type="ECO:0000313" key="3">
    <source>
        <dbReference type="EMBL" id="KAG5455960.1"/>
    </source>
</evidence>
<keyword evidence="2" id="KW-1133">Transmembrane helix</keyword>
<protein>
    <submittedName>
        <fullName evidence="3">Uncharacterized protein</fullName>
    </submittedName>
</protein>
<keyword evidence="2" id="KW-0812">Transmembrane</keyword>
<comment type="caution">
    <text evidence="3">The sequence shown here is derived from an EMBL/GenBank/DDBJ whole genome shotgun (WGS) entry which is preliminary data.</text>
</comment>
<dbReference type="AlphaFoldDB" id="A0A8H8DEY3"/>
<dbReference type="Proteomes" id="UP000673691">
    <property type="component" value="Unassembled WGS sequence"/>
</dbReference>
<feature type="non-terminal residue" evidence="3">
    <location>
        <position position="202"/>
    </location>
</feature>
<gene>
    <name evidence="3" type="ORF">BJ554DRAFT_4433</name>
</gene>
<evidence type="ECO:0000256" key="2">
    <source>
        <dbReference type="SAM" id="Phobius"/>
    </source>
</evidence>
<accession>A0A8H8DEY3</accession>
<reference evidence="3 4" key="1">
    <citation type="journal article" name="Sci. Rep.">
        <title>Genome-scale phylogenetic analyses confirm Olpidium as the closest living zoosporic fungus to the non-flagellated, terrestrial fungi.</title>
        <authorList>
            <person name="Chang Y."/>
            <person name="Rochon D."/>
            <person name="Sekimoto S."/>
            <person name="Wang Y."/>
            <person name="Chovatia M."/>
            <person name="Sandor L."/>
            <person name="Salamov A."/>
            <person name="Grigoriev I.V."/>
            <person name="Stajich J.E."/>
            <person name="Spatafora J.W."/>
        </authorList>
    </citation>
    <scope>NUCLEOTIDE SEQUENCE [LARGE SCALE GENOMIC DNA]</scope>
    <source>
        <strain evidence="3">S191</strain>
    </source>
</reference>
<evidence type="ECO:0000313" key="4">
    <source>
        <dbReference type="Proteomes" id="UP000673691"/>
    </source>
</evidence>
<proteinExistence type="predicted"/>
<feature type="transmembrane region" description="Helical" evidence="2">
    <location>
        <begin position="143"/>
        <end position="165"/>
    </location>
</feature>
<keyword evidence="2" id="KW-0472">Membrane</keyword>
<sequence length="202" mass="21218">MARGWGGCGEGTGQFRNCGWASEGLGGATTVRANRAVTAVDDASKEEVSRVAELPGGRARGRGGERGGQPPFPFLGALHVQEVGDRPRFPRNEADRHVPAVDGDVTGPAGGALPGVVPCVRRVLKLVAAEEPLRLIVRALQELLVLVLLVLVLLLLLCGGGGLVLRRRLFLRELHGLELDRHPHHFGLADGHAPDRGGGGGL</sequence>